<evidence type="ECO:0000313" key="4">
    <source>
        <dbReference type="Proteomes" id="UP001160390"/>
    </source>
</evidence>
<dbReference type="Proteomes" id="UP001160390">
    <property type="component" value="Unassembled WGS sequence"/>
</dbReference>
<evidence type="ECO:0000256" key="2">
    <source>
        <dbReference type="SAM" id="Phobius"/>
    </source>
</evidence>
<gene>
    <name evidence="3" type="ORF">CCHLO57077_00000075</name>
</gene>
<sequence length="212" mass="23095">MASQPQDSDNQPLLSIRDNDAQDRPTTAADSQLHNSDGFLENENVDHGASLQPQKPSRKSQLSDRVMGRVLALQLGGDTIRETKSIELEEFSHEAPQGDSSATLLQPSNSENEPTEEDTAAPQPATWSPLWLKQSVLGVFLLLFFCCTVAFPILLSYSEKPRGLGRAELSATDVWRFAPTAVHRYSSHGHHHILVTGGTAGTEVHALGDCAR</sequence>
<feature type="region of interest" description="Disordered" evidence="1">
    <location>
        <begin position="91"/>
        <end position="124"/>
    </location>
</feature>
<keyword evidence="2" id="KW-0812">Transmembrane</keyword>
<feature type="compositionally biased region" description="Polar residues" evidence="1">
    <location>
        <begin position="98"/>
        <end position="112"/>
    </location>
</feature>
<protein>
    <submittedName>
        <fullName evidence="3">Uncharacterized protein</fullName>
    </submittedName>
</protein>
<name>A0AA35Q633_9HYPO</name>
<proteinExistence type="predicted"/>
<accession>A0AA35Q633</accession>
<organism evidence="3 4">
    <name type="scientific">Clonostachys chloroleuca</name>
    <dbReference type="NCBI Taxonomy" id="1926264"/>
    <lineage>
        <taxon>Eukaryota</taxon>
        <taxon>Fungi</taxon>
        <taxon>Dikarya</taxon>
        <taxon>Ascomycota</taxon>
        <taxon>Pezizomycotina</taxon>
        <taxon>Sordariomycetes</taxon>
        <taxon>Hypocreomycetidae</taxon>
        <taxon>Hypocreales</taxon>
        <taxon>Bionectriaceae</taxon>
        <taxon>Clonostachys</taxon>
    </lineage>
</organism>
<dbReference type="EMBL" id="CABFNP030001245">
    <property type="protein sequence ID" value="CAI6093032.1"/>
    <property type="molecule type" value="Genomic_DNA"/>
</dbReference>
<feature type="compositionally biased region" description="Polar residues" evidence="1">
    <location>
        <begin position="24"/>
        <end position="35"/>
    </location>
</feature>
<keyword evidence="4" id="KW-1185">Reference proteome</keyword>
<dbReference type="AlphaFoldDB" id="A0AA35Q633"/>
<keyword evidence="2" id="KW-1133">Transmembrane helix</keyword>
<evidence type="ECO:0000256" key="1">
    <source>
        <dbReference type="SAM" id="MobiDB-lite"/>
    </source>
</evidence>
<evidence type="ECO:0000313" key="3">
    <source>
        <dbReference type="EMBL" id="CAI6093032.1"/>
    </source>
</evidence>
<comment type="caution">
    <text evidence="3">The sequence shown here is derived from an EMBL/GenBank/DDBJ whole genome shotgun (WGS) entry which is preliminary data.</text>
</comment>
<feature type="transmembrane region" description="Helical" evidence="2">
    <location>
        <begin position="136"/>
        <end position="157"/>
    </location>
</feature>
<feature type="compositionally biased region" description="Polar residues" evidence="1">
    <location>
        <begin position="1"/>
        <end position="13"/>
    </location>
</feature>
<reference evidence="3" key="1">
    <citation type="submission" date="2023-01" db="EMBL/GenBank/DDBJ databases">
        <authorList>
            <person name="Piombo E."/>
        </authorList>
    </citation>
    <scope>NUCLEOTIDE SEQUENCE</scope>
</reference>
<keyword evidence="2" id="KW-0472">Membrane</keyword>
<feature type="region of interest" description="Disordered" evidence="1">
    <location>
        <begin position="1"/>
        <end position="63"/>
    </location>
</feature>